<evidence type="ECO:0000313" key="3">
    <source>
        <dbReference type="Proteomes" id="UP000095192"/>
    </source>
</evidence>
<evidence type="ECO:0000256" key="1">
    <source>
        <dbReference type="SAM" id="MobiDB-lite"/>
    </source>
</evidence>
<dbReference type="AlphaFoldDB" id="A0A1D3D292"/>
<dbReference type="InParanoid" id="A0A1D3D292"/>
<feature type="region of interest" description="Disordered" evidence="1">
    <location>
        <begin position="74"/>
        <end position="141"/>
    </location>
</feature>
<feature type="compositionally biased region" description="Low complexity" evidence="1">
    <location>
        <begin position="115"/>
        <end position="127"/>
    </location>
</feature>
<accession>A0A1D3D292</accession>
<reference evidence="2 3" key="1">
    <citation type="journal article" date="2016" name="BMC Genomics">
        <title>Comparative genomics reveals Cyclospora cayetanensis possesses coccidia-like metabolism and invasion components but unique surface antigens.</title>
        <authorList>
            <person name="Liu S."/>
            <person name="Wang L."/>
            <person name="Zheng H."/>
            <person name="Xu Z."/>
            <person name="Roellig D.M."/>
            <person name="Li N."/>
            <person name="Frace M.A."/>
            <person name="Tang K."/>
            <person name="Arrowood M.J."/>
            <person name="Moss D.M."/>
            <person name="Zhang L."/>
            <person name="Feng Y."/>
            <person name="Xiao L."/>
        </authorList>
    </citation>
    <scope>NUCLEOTIDE SEQUENCE [LARGE SCALE GENOMIC DNA]</scope>
    <source>
        <strain evidence="2 3">CHN_HEN01</strain>
    </source>
</reference>
<sequence length="228" mass="25288">MVLSRGLRWPLPAIPRLWALLLRDRRGVSPAAVAASVSSIHTPIHRVTRGFNCAKKLRGEYHGQKHCTMLGGQRRALAAQGHSQAGDARPFPSNEEPQQGASHGAVEAARKEAPACKAAPPSKAASTSEEEAAAEARRQRLAEQAAQSQRLWDLLVPDKNMSLFSPAFWVLLVAVLCLHAYNNEREKQQAQLGDVLTAEETKQRMLAEGARMRRQHQYNLQQQQEQRP</sequence>
<keyword evidence="3" id="KW-1185">Reference proteome</keyword>
<evidence type="ECO:0000313" key="2">
    <source>
        <dbReference type="EMBL" id="OEH77564.1"/>
    </source>
</evidence>
<dbReference type="EMBL" id="JROU02001054">
    <property type="protein sequence ID" value="OEH77564.1"/>
    <property type="molecule type" value="Genomic_DNA"/>
</dbReference>
<gene>
    <name evidence="2" type="ORF">cyc_08703</name>
</gene>
<protein>
    <submittedName>
        <fullName evidence="2">Uncharacterized protein</fullName>
    </submittedName>
</protein>
<comment type="caution">
    <text evidence="2">The sequence shown here is derived from an EMBL/GenBank/DDBJ whole genome shotgun (WGS) entry which is preliminary data.</text>
</comment>
<name>A0A1D3D292_9EIME</name>
<dbReference type="VEuPathDB" id="ToxoDB:cyc_08703"/>
<dbReference type="Proteomes" id="UP000095192">
    <property type="component" value="Unassembled WGS sequence"/>
</dbReference>
<organism evidence="2 3">
    <name type="scientific">Cyclospora cayetanensis</name>
    <dbReference type="NCBI Taxonomy" id="88456"/>
    <lineage>
        <taxon>Eukaryota</taxon>
        <taxon>Sar</taxon>
        <taxon>Alveolata</taxon>
        <taxon>Apicomplexa</taxon>
        <taxon>Conoidasida</taxon>
        <taxon>Coccidia</taxon>
        <taxon>Eucoccidiorida</taxon>
        <taxon>Eimeriorina</taxon>
        <taxon>Eimeriidae</taxon>
        <taxon>Cyclospora</taxon>
    </lineage>
</organism>
<proteinExistence type="predicted"/>